<dbReference type="EMBL" id="JAGSCS010000004">
    <property type="protein sequence ID" value="MBR0575683.1"/>
    <property type="molecule type" value="Genomic_DNA"/>
</dbReference>
<evidence type="ECO:0000313" key="1">
    <source>
        <dbReference type="EMBL" id="MBR0575683.1"/>
    </source>
</evidence>
<reference evidence="1" key="1">
    <citation type="submission" date="2021-04" db="EMBL/GenBank/DDBJ databases">
        <title>Proteiniclasticum sedimins sp. nov., an obligate anaerobic bacterium isolated from anaerobic sludge.</title>
        <authorList>
            <person name="Liu J."/>
        </authorList>
    </citation>
    <scope>NUCLEOTIDE SEQUENCE</scope>
    <source>
        <strain evidence="1">BAD-10</strain>
    </source>
</reference>
<protein>
    <submittedName>
        <fullName evidence="1">Uncharacterized protein</fullName>
    </submittedName>
</protein>
<dbReference type="AlphaFoldDB" id="A0A941HQN8"/>
<dbReference type="Proteomes" id="UP000675379">
    <property type="component" value="Unassembled WGS sequence"/>
</dbReference>
<proteinExistence type="predicted"/>
<sequence length="104" mass="12086">MVKDILTAAGVQYKEVRFLQPPAGTYAVYFDAVSARGSDSTILILEHTSTIELYSPNIDTDAEAKIEFELFLRAMEFGKQDRTWLKDEQIYMTVYTFDYIEKRR</sequence>
<organism evidence="1 2">
    <name type="scientific">Proteiniclasticum sediminis</name>
    <dbReference type="NCBI Taxonomy" id="2804028"/>
    <lineage>
        <taxon>Bacteria</taxon>
        <taxon>Bacillati</taxon>
        <taxon>Bacillota</taxon>
        <taxon>Clostridia</taxon>
        <taxon>Eubacteriales</taxon>
        <taxon>Clostridiaceae</taxon>
        <taxon>Proteiniclasticum</taxon>
    </lineage>
</organism>
<dbReference type="RefSeq" id="WP_211800226.1">
    <property type="nucleotide sequence ID" value="NZ_JAGSCS010000004.1"/>
</dbReference>
<gene>
    <name evidence="1" type="ORF">KCG48_04925</name>
</gene>
<name>A0A941HQN8_9CLOT</name>
<keyword evidence="2" id="KW-1185">Reference proteome</keyword>
<comment type="caution">
    <text evidence="1">The sequence shown here is derived from an EMBL/GenBank/DDBJ whole genome shotgun (WGS) entry which is preliminary data.</text>
</comment>
<accession>A0A941HQN8</accession>
<evidence type="ECO:0000313" key="2">
    <source>
        <dbReference type="Proteomes" id="UP000675379"/>
    </source>
</evidence>